<dbReference type="GeneID" id="54291335"/>
<name>A0A6A5XNA5_9PLEO</name>
<evidence type="ECO:0000313" key="2">
    <source>
        <dbReference type="Proteomes" id="UP000799778"/>
    </source>
</evidence>
<organism evidence="1 2">
    <name type="scientific">Aaosphaeria arxii CBS 175.79</name>
    <dbReference type="NCBI Taxonomy" id="1450172"/>
    <lineage>
        <taxon>Eukaryota</taxon>
        <taxon>Fungi</taxon>
        <taxon>Dikarya</taxon>
        <taxon>Ascomycota</taxon>
        <taxon>Pezizomycotina</taxon>
        <taxon>Dothideomycetes</taxon>
        <taxon>Pleosporomycetidae</taxon>
        <taxon>Pleosporales</taxon>
        <taxon>Pleosporales incertae sedis</taxon>
        <taxon>Aaosphaeria</taxon>
    </lineage>
</organism>
<evidence type="ECO:0000313" key="1">
    <source>
        <dbReference type="EMBL" id="KAF2014403.1"/>
    </source>
</evidence>
<dbReference type="RefSeq" id="XP_033382742.1">
    <property type="nucleotide sequence ID" value="XM_033533938.1"/>
</dbReference>
<protein>
    <recommendedName>
        <fullName evidence="3">Fucose-specific lectin</fullName>
    </recommendedName>
</protein>
<evidence type="ECO:0008006" key="3">
    <source>
        <dbReference type="Google" id="ProtNLM"/>
    </source>
</evidence>
<dbReference type="EMBL" id="ML978070">
    <property type="protein sequence ID" value="KAF2014403.1"/>
    <property type="molecule type" value="Genomic_DNA"/>
</dbReference>
<dbReference type="OrthoDB" id="4874932at2759"/>
<sequence length="97" mass="10871">MKLQLLALLPTVYGAMHINYYSDTNCKNWIGQKDIGSGWGEQTFASPQGTHSALSVELNYKYQVRFYANGNPGTQYLRGDGQCWGTTGQLITHLVPW</sequence>
<dbReference type="Proteomes" id="UP000799778">
    <property type="component" value="Unassembled WGS sequence"/>
</dbReference>
<reference evidence="1" key="1">
    <citation type="journal article" date="2020" name="Stud. Mycol.">
        <title>101 Dothideomycetes genomes: a test case for predicting lifestyles and emergence of pathogens.</title>
        <authorList>
            <person name="Haridas S."/>
            <person name="Albert R."/>
            <person name="Binder M."/>
            <person name="Bloem J."/>
            <person name="Labutti K."/>
            <person name="Salamov A."/>
            <person name="Andreopoulos B."/>
            <person name="Baker S."/>
            <person name="Barry K."/>
            <person name="Bills G."/>
            <person name="Bluhm B."/>
            <person name="Cannon C."/>
            <person name="Castanera R."/>
            <person name="Culley D."/>
            <person name="Daum C."/>
            <person name="Ezra D."/>
            <person name="Gonzalez J."/>
            <person name="Henrissat B."/>
            <person name="Kuo A."/>
            <person name="Liang C."/>
            <person name="Lipzen A."/>
            <person name="Lutzoni F."/>
            <person name="Magnuson J."/>
            <person name="Mondo S."/>
            <person name="Nolan M."/>
            <person name="Ohm R."/>
            <person name="Pangilinan J."/>
            <person name="Park H.-J."/>
            <person name="Ramirez L."/>
            <person name="Alfaro M."/>
            <person name="Sun H."/>
            <person name="Tritt A."/>
            <person name="Yoshinaga Y."/>
            <person name="Zwiers L.-H."/>
            <person name="Turgeon B."/>
            <person name="Goodwin S."/>
            <person name="Spatafora J."/>
            <person name="Crous P."/>
            <person name="Grigoriev I."/>
        </authorList>
    </citation>
    <scope>NUCLEOTIDE SEQUENCE</scope>
    <source>
        <strain evidence="1">CBS 175.79</strain>
    </source>
</reference>
<keyword evidence="2" id="KW-1185">Reference proteome</keyword>
<dbReference type="AlphaFoldDB" id="A0A6A5XNA5"/>
<dbReference type="Gene3D" id="2.120.10.70">
    <property type="entry name" value="Fucose-specific lectin"/>
    <property type="match status" value="1"/>
</dbReference>
<proteinExistence type="predicted"/>
<accession>A0A6A5XNA5</accession>
<gene>
    <name evidence="1" type="ORF">BU24DRAFT_493032</name>
</gene>